<proteinExistence type="predicted"/>
<dbReference type="Proteomes" id="UP000320481">
    <property type="component" value="Unassembled WGS sequence"/>
</dbReference>
<evidence type="ECO:0000313" key="2">
    <source>
        <dbReference type="EMBL" id="TWV53795.1"/>
    </source>
</evidence>
<comment type="caution">
    <text evidence="2">The sequence shown here is derived from an EMBL/GenBank/DDBJ whole genome shotgun (WGS) entry which is preliminary data.</text>
</comment>
<organism evidence="2 3">
    <name type="scientific">Streptomyces misionensis</name>
    <dbReference type="NCBI Taxonomy" id="67331"/>
    <lineage>
        <taxon>Bacteria</taxon>
        <taxon>Bacillati</taxon>
        <taxon>Actinomycetota</taxon>
        <taxon>Actinomycetes</taxon>
        <taxon>Kitasatosporales</taxon>
        <taxon>Streptomycetaceae</taxon>
        <taxon>Streptomyces</taxon>
    </lineage>
</organism>
<reference evidence="2" key="1">
    <citation type="journal article" date="2019" name="Microbiol. Resour. Announc.">
        <title>Draft Genomic Sequences of Streptomyces misionensis and Streptomyces albidoflavus, bacteria applied for phytopathogen biocontrol.</title>
        <authorList>
            <person name="Pylro V."/>
            <person name="Dias A."/>
            <person name="Andreote F."/>
            <person name="Varani A."/>
            <person name="Andreote C."/>
            <person name="Bernardo E."/>
            <person name="Martins T."/>
        </authorList>
    </citation>
    <scope>NUCLEOTIDE SEQUENCE [LARGE SCALE GENOMIC DNA]</scope>
    <source>
        <strain evidence="2">66</strain>
    </source>
</reference>
<dbReference type="EMBL" id="VOGW01000049">
    <property type="protein sequence ID" value="TWV53795.1"/>
    <property type="molecule type" value="Genomic_DNA"/>
</dbReference>
<accession>A0A5C6JX61</accession>
<protein>
    <recommendedName>
        <fullName evidence="4">Transposase</fullName>
    </recommendedName>
</protein>
<dbReference type="AlphaFoldDB" id="A0A5C6JX61"/>
<evidence type="ECO:0000256" key="1">
    <source>
        <dbReference type="SAM" id="MobiDB-lite"/>
    </source>
</evidence>
<sequence length="44" mass="4523">MNGRKRHLLADTLGLLLTVLVTPASVTDRDGASDPSSTRGDSGA</sequence>
<name>A0A5C6JX61_9ACTN</name>
<gene>
    <name evidence="2" type="ORF">FRZ03_08795</name>
</gene>
<evidence type="ECO:0000313" key="3">
    <source>
        <dbReference type="Proteomes" id="UP000320481"/>
    </source>
</evidence>
<keyword evidence="3" id="KW-1185">Reference proteome</keyword>
<feature type="compositionally biased region" description="Polar residues" evidence="1">
    <location>
        <begin position="34"/>
        <end position="44"/>
    </location>
</feature>
<evidence type="ECO:0008006" key="4">
    <source>
        <dbReference type="Google" id="ProtNLM"/>
    </source>
</evidence>
<feature type="region of interest" description="Disordered" evidence="1">
    <location>
        <begin position="24"/>
        <end position="44"/>
    </location>
</feature>